<feature type="transmembrane region" description="Helical" evidence="2">
    <location>
        <begin position="148"/>
        <end position="167"/>
    </location>
</feature>
<dbReference type="GeneID" id="19046360"/>
<evidence type="ECO:0000256" key="1">
    <source>
        <dbReference type="SAM" id="MobiDB-lite"/>
    </source>
</evidence>
<keyword evidence="4" id="KW-1185">Reference proteome</keyword>
<reference evidence="4" key="1">
    <citation type="journal article" date="2013" name="Nature">
        <title>Pan genome of the phytoplankton Emiliania underpins its global distribution.</title>
        <authorList>
            <person name="Read B.A."/>
            <person name="Kegel J."/>
            <person name="Klute M.J."/>
            <person name="Kuo A."/>
            <person name="Lefebvre S.C."/>
            <person name="Maumus F."/>
            <person name="Mayer C."/>
            <person name="Miller J."/>
            <person name="Monier A."/>
            <person name="Salamov A."/>
            <person name="Young J."/>
            <person name="Aguilar M."/>
            <person name="Claverie J.M."/>
            <person name="Frickenhaus S."/>
            <person name="Gonzalez K."/>
            <person name="Herman E.K."/>
            <person name="Lin Y.C."/>
            <person name="Napier J."/>
            <person name="Ogata H."/>
            <person name="Sarno A.F."/>
            <person name="Shmutz J."/>
            <person name="Schroeder D."/>
            <person name="de Vargas C."/>
            <person name="Verret F."/>
            <person name="von Dassow P."/>
            <person name="Valentin K."/>
            <person name="Van de Peer Y."/>
            <person name="Wheeler G."/>
            <person name="Dacks J.B."/>
            <person name="Delwiche C.F."/>
            <person name="Dyhrman S.T."/>
            <person name="Glockner G."/>
            <person name="John U."/>
            <person name="Richards T."/>
            <person name="Worden A.Z."/>
            <person name="Zhang X."/>
            <person name="Grigoriev I.V."/>
            <person name="Allen A.E."/>
            <person name="Bidle K."/>
            <person name="Borodovsky M."/>
            <person name="Bowler C."/>
            <person name="Brownlee C."/>
            <person name="Cock J.M."/>
            <person name="Elias M."/>
            <person name="Gladyshev V.N."/>
            <person name="Groth M."/>
            <person name="Guda C."/>
            <person name="Hadaegh A."/>
            <person name="Iglesias-Rodriguez M.D."/>
            <person name="Jenkins J."/>
            <person name="Jones B.M."/>
            <person name="Lawson T."/>
            <person name="Leese F."/>
            <person name="Lindquist E."/>
            <person name="Lobanov A."/>
            <person name="Lomsadze A."/>
            <person name="Malik S.B."/>
            <person name="Marsh M.E."/>
            <person name="Mackinder L."/>
            <person name="Mock T."/>
            <person name="Mueller-Roeber B."/>
            <person name="Pagarete A."/>
            <person name="Parker M."/>
            <person name="Probert I."/>
            <person name="Quesneville H."/>
            <person name="Raines C."/>
            <person name="Rensing S.A."/>
            <person name="Riano-Pachon D.M."/>
            <person name="Richier S."/>
            <person name="Rokitta S."/>
            <person name="Shiraiwa Y."/>
            <person name="Soanes D.M."/>
            <person name="van der Giezen M."/>
            <person name="Wahlund T.M."/>
            <person name="Williams B."/>
            <person name="Wilson W."/>
            <person name="Wolfe G."/>
            <person name="Wurch L.L."/>
        </authorList>
    </citation>
    <scope>NUCLEOTIDE SEQUENCE</scope>
</reference>
<dbReference type="PaxDb" id="2903-EOD18359"/>
<reference evidence="3" key="2">
    <citation type="submission" date="2024-10" db="UniProtKB">
        <authorList>
            <consortium name="EnsemblProtists"/>
        </authorList>
    </citation>
    <scope>IDENTIFICATION</scope>
</reference>
<evidence type="ECO:0000313" key="3">
    <source>
        <dbReference type="EnsemblProtists" id="EOD18359"/>
    </source>
</evidence>
<name>A0A0D3J4C4_EMIH1</name>
<accession>A0A0D3J4C4</accession>
<proteinExistence type="predicted"/>
<feature type="region of interest" description="Disordered" evidence="1">
    <location>
        <begin position="557"/>
        <end position="585"/>
    </location>
</feature>
<dbReference type="Proteomes" id="UP000013827">
    <property type="component" value="Unassembled WGS sequence"/>
</dbReference>
<dbReference type="KEGG" id="ehx:EMIHUDRAFT_196569"/>
<protein>
    <submittedName>
        <fullName evidence="3">Uncharacterized protein</fullName>
    </submittedName>
</protein>
<dbReference type="RefSeq" id="XP_005770788.1">
    <property type="nucleotide sequence ID" value="XM_005770731.1"/>
</dbReference>
<feature type="transmembrane region" description="Helical" evidence="2">
    <location>
        <begin position="385"/>
        <end position="408"/>
    </location>
</feature>
<feature type="transmembrane region" description="Helical" evidence="2">
    <location>
        <begin position="92"/>
        <end position="110"/>
    </location>
</feature>
<feature type="transmembrane region" description="Helical" evidence="2">
    <location>
        <begin position="27"/>
        <end position="47"/>
    </location>
</feature>
<keyword evidence="2" id="KW-0472">Membrane</keyword>
<evidence type="ECO:0000313" key="4">
    <source>
        <dbReference type="Proteomes" id="UP000013827"/>
    </source>
</evidence>
<organism evidence="3 4">
    <name type="scientific">Emiliania huxleyi (strain CCMP1516)</name>
    <dbReference type="NCBI Taxonomy" id="280463"/>
    <lineage>
        <taxon>Eukaryota</taxon>
        <taxon>Haptista</taxon>
        <taxon>Haptophyta</taxon>
        <taxon>Prymnesiophyceae</taxon>
        <taxon>Isochrysidales</taxon>
        <taxon>Noelaerhabdaceae</taxon>
        <taxon>Emiliania</taxon>
    </lineage>
</organism>
<feature type="transmembrane region" description="Helical" evidence="2">
    <location>
        <begin position="59"/>
        <end position="80"/>
    </location>
</feature>
<sequence>MPALEPDGNAGAMVWDMGWPSCWGQGFASLPAVGALCLVLMQGFPGLVGNNLTMESDQLSLPITVGGASGCVMSAALTATSPSKYPRAILEFVLPALIVTTAYVLLLTGGGEHHTTGDKKGGSRPSTTRGSDYLSLLIPRYVGQSRRAFIGSLLFFLTFLVAAADAVCPTCGGNLASCDYDTSHTCPAATVVANNAKVLLGTAAVSTMTIANLLRPRFLRVLGGGMLQRFVALHRQPEKGTTFEIKRTTKPSEVTAAMQTGRISQIDAATQIQQVIEEIDQAIDTAGDDAAKALLEREKEKWTDYLKGGFKYVTSATESDGLSGPEGTSVTGSMSLLWANVSTFISRGESCDRADVTTVTGKGGGTKATIAYVKTEAEFAACLNLFVMLAIAVSIPAIPLCEFIYLVVHDSVLRRDRTWQFAVVLLVVYLRKIEESGGRITLAKATEEVHTAAMYEEAERVMPKHYPGVAFFRTRGGTPRAEGPPATPPSTPSPAPRVGGAGPSSVKKPYNGKFTPGGRTCSAFNVGREHQARELFADGTCKFDHVCDHWVNNKGKAGQCRNSAGTPGHSRATCDNPHGCDNALP</sequence>
<keyword evidence="2" id="KW-0812">Transmembrane</keyword>
<dbReference type="HOGENOM" id="CLU_466489_0_0_1"/>
<feature type="compositionally biased region" description="Pro residues" evidence="1">
    <location>
        <begin position="485"/>
        <end position="495"/>
    </location>
</feature>
<feature type="region of interest" description="Disordered" evidence="1">
    <location>
        <begin position="473"/>
        <end position="513"/>
    </location>
</feature>
<dbReference type="EnsemblProtists" id="EOD18359">
    <property type="protein sequence ID" value="EOD18359"/>
    <property type="gene ID" value="EMIHUDRAFT_196569"/>
</dbReference>
<dbReference type="AlphaFoldDB" id="A0A0D3J4C4"/>
<evidence type="ECO:0000256" key="2">
    <source>
        <dbReference type="SAM" id="Phobius"/>
    </source>
</evidence>
<keyword evidence="2" id="KW-1133">Transmembrane helix</keyword>